<organism evidence="1 2">
    <name type="scientific">Paenibacillus plantiphilus</name>
    <dbReference type="NCBI Taxonomy" id="2905650"/>
    <lineage>
        <taxon>Bacteria</taxon>
        <taxon>Bacillati</taxon>
        <taxon>Bacillota</taxon>
        <taxon>Bacilli</taxon>
        <taxon>Bacillales</taxon>
        <taxon>Paenibacillaceae</taxon>
        <taxon>Paenibacillus</taxon>
    </lineage>
</organism>
<sequence length="70" mass="7806">MTSDPPTKELNLSILLSNLVENILQDCTHQILTNTLLLPQKITFGRIEGDLLQEKAALTYRGLLLANCQL</sequence>
<gene>
    <name evidence="1" type="ORF">PAECIP111893_03974</name>
</gene>
<protein>
    <submittedName>
        <fullName evidence="1">Uncharacterized protein</fullName>
    </submittedName>
</protein>
<keyword evidence="2" id="KW-1185">Reference proteome</keyword>
<evidence type="ECO:0000313" key="2">
    <source>
        <dbReference type="Proteomes" id="UP000838686"/>
    </source>
</evidence>
<evidence type="ECO:0000313" key="1">
    <source>
        <dbReference type="EMBL" id="CAH1215447.1"/>
    </source>
</evidence>
<accession>A0ABN8GQC5</accession>
<dbReference type="Proteomes" id="UP000838686">
    <property type="component" value="Unassembled WGS sequence"/>
</dbReference>
<dbReference type="EMBL" id="CAKMMF010000024">
    <property type="protein sequence ID" value="CAH1215447.1"/>
    <property type="molecule type" value="Genomic_DNA"/>
</dbReference>
<proteinExistence type="predicted"/>
<comment type="caution">
    <text evidence="1">The sequence shown here is derived from an EMBL/GenBank/DDBJ whole genome shotgun (WGS) entry which is preliminary data.</text>
</comment>
<reference evidence="1" key="1">
    <citation type="submission" date="2022-01" db="EMBL/GenBank/DDBJ databases">
        <authorList>
            <person name="Criscuolo A."/>
        </authorList>
    </citation>
    <scope>NUCLEOTIDE SEQUENCE</scope>
    <source>
        <strain evidence="1">CIP111893</strain>
    </source>
</reference>
<name>A0ABN8GQC5_9BACL</name>